<keyword evidence="1" id="KW-0175">Coiled coil</keyword>
<feature type="coiled-coil region" evidence="1">
    <location>
        <begin position="345"/>
        <end position="372"/>
    </location>
</feature>
<dbReference type="GO" id="GO:0005739">
    <property type="term" value="C:mitochondrion"/>
    <property type="evidence" value="ECO:0007669"/>
    <property type="project" value="InterPro"/>
</dbReference>
<dbReference type="Pfam" id="PF14965">
    <property type="entry name" value="BRI3BP"/>
    <property type="match status" value="1"/>
</dbReference>
<dbReference type="PANTHER" id="PTHR31253">
    <property type="entry name" value="BRI3-BINDING PROTEIN"/>
    <property type="match status" value="1"/>
</dbReference>
<feature type="compositionally biased region" description="Gly residues" evidence="2">
    <location>
        <begin position="8"/>
        <end position="28"/>
    </location>
</feature>
<evidence type="ECO:0000313" key="4">
    <source>
        <dbReference type="Ensembl" id="ENSPPYP00000042734.1"/>
    </source>
</evidence>
<sequence length="379" mass="40713">EAAPGRGRLPGGGRGAPGPGRVGPAPGAGRGVGWAGRLCARGGAGGAAAAAAAAAAVGKGAVCGPRARQPCPRRSPRRPSARPSPRTATPHPAGRAWAHAPQAGPWPGPGSCCCCCCCCCSGCWPRARRGRGAAAARRRTATAARSTPSPRASAASSARTTCAPLRSVAGYVHRLFLLLWNWTPFYEQITVLRISSIVHFLARLTERFVLGVDMFVETLWKVWTEILDVLGLDVSNLSQYFSPASVSSSPARALLLVGVVLLAYWFLSLTLGFTFSVLHVVFGRFFWIVRVVLFSMSCVYILHKYEGEPENAVLPLCFVVAIYFMTGPMGFYWRSSPSSPSNPSNPSVEEKLEHLEKQVRLLNIRLNRVLESLDRSKDK</sequence>
<reference evidence="4" key="3">
    <citation type="submission" date="2025-09" db="UniProtKB">
        <authorList>
            <consortium name="Ensembl"/>
        </authorList>
    </citation>
    <scope>IDENTIFICATION</scope>
</reference>
<feature type="transmembrane region" description="Helical" evidence="3">
    <location>
        <begin position="281"/>
        <end position="302"/>
    </location>
</feature>
<evidence type="ECO:0000256" key="2">
    <source>
        <dbReference type="SAM" id="MobiDB-lite"/>
    </source>
</evidence>
<evidence type="ECO:0000313" key="5">
    <source>
        <dbReference type="Proteomes" id="UP000001595"/>
    </source>
</evidence>
<evidence type="ECO:0000256" key="3">
    <source>
        <dbReference type="SAM" id="Phobius"/>
    </source>
</evidence>
<feature type="compositionally biased region" description="Low complexity" evidence="2">
    <location>
        <begin position="81"/>
        <end position="90"/>
    </location>
</feature>
<dbReference type="InterPro" id="IPR033367">
    <property type="entry name" value="BRI3BP"/>
</dbReference>
<reference evidence="4" key="2">
    <citation type="submission" date="2025-08" db="UniProtKB">
        <authorList>
            <consortium name="Ensembl"/>
        </authorList>
    </citation>
    <scope>IDENTIFICATION</scope>
</reference>
<gene>
    <name evidence="4" type="primary">BRI3BP</name>
</gene>
<proteinExistence type="predicted"/>
<dbReference type="PANTHER" id="PTHR31253:SF0">
    <property type="entry name" value="BRI3-BINDING PROTEIN"/>
    <property type="match status" value="1"/>
</dbReference>
<evidence type="ECO:0000256" key="1">
    <source>
        <dbReference type="SAM" id="Coils"/>
    </source>
</evidence>
<reference evidence="4 5" key="1">
    <citation type="submission" date="2008-02" db="EMBL/GenBank/DDBJ databases">
        <title>A 6x draft sequence assembly of the Pongo pygmaeus abelii genome.</title>
        <authorList>
            <person name="Wilson R.K."/>
            <person name="Mardis E."/>
        </authorList>
    </citation>
    <scope>NUCLEOTIDE SEQUENCE [LARGE SCALE GENOMIC DNA]</scope>
</reference>
<feature type="transmembrane region" description="Helical" evidence="3">
    <location>
        <begin position="314"/>
        <end position="333"/>
    </location>
</feature>
<organism evidence="4 5">
    <name type="scientific">Pongo abelii</name>
    <name type="common">Sumatran orangutan</name>
    <name type="synonym">Pongo pygmaeus abelii</name>
    <dbReference type="NCBI Taxonomy" id="9601"/>
    <lineage>
        <taxon>Eukaryota</taxon>
        <taxon>Metazoa</taxon>
        <taxon>Chordata</taxon>
        <taxon>Craniata</taxon>
        <taxon>Vertebrata</taxon>
        <taxon>Euteleostomi</taxon>
        <taxon>Mammalia</taxon>
        <taxon>Eutheria</taxon>
        <taxon>Euarchontoglires</taxon>
        <taxon>Primates</taxon>
        <taxon>Haplorrhini</taxon>
        <taxon>Catarrhini</taxon>
        <taxon>Hominidae</taxon>
        <taxon>Pongo</taxon>
    </lineage>
</organism>
<dbReference type="Ensembl" id="ENSPPYT00000039992.1">
    <property type="protein sequence ID" value="ENSPPYP00000042734.1"/>
    <property type="gene ID" value="ENSPPYG00000005107.3"/>
</dbReference>
<accession>A0A8I5YR62</accession>
<protein>
    <submittedName>
        <fullName evidence="4">BRI3 binding protein</fullName>
    </submittedName>
</protein>
<keyword evidence="3" id="KW-1133">Transmembrane helix</keyword>
<keyword evidence="5" id="KW-1185">Reference proteome</keyword>
<keyword evidence="3" id="KW-0472">Membrane</keyword>
<feature type="region of interest" description="Disordered" evidence="2">
    <location>
        <begin position="1"/>
        <end position="28"/>
    </location>
</feature>
<feature type="transmembrane region" description="Helical" evidence="3">
    <location>
        <begin position="253"/>
        <end position="275"/>
    </location>
</feature>
<feature type="compositionally biased region" description="Low complexity" evidence="2">
    <location>
        <begin position="62"/>
        <end position="72"/>
    </location>
</feature>
<feature type="region of interest" description="Disordered" evidence="2">
    <location>
        <begin position="62"/>
        <end position="97"/>
    </location>
</feature>
<dbReference type="AlphaFoldDB" id="A0A8I5YR62"/>
<dbReference type="Proteomes" id="UP000001595">
    <property type="component" value="Chromosome 12"/>
</dbReference>
<keyword evidence="3" id="KW-0812">Transmembrane</keyword>
<name>A0A8I5YR62_PONAB</name>
<dbReference type="GeneTree" id="ENSGT00390000002024"/>